<feature type="compositionally biased region" description="Polar residues" evidence="12">
    <location>
        <begin position="28"/>
        <end position="56"/>
    </location>
</feature>
<dbReference type="AlphaFoldDB" id="A0A0H2TT37"/>
<evidence type="ECO:0000256" key="10">
    <source>
        <dbReference type="RuleBase" id="RU000489"/>
    </source>
</evidence>
<dbReference type="EC" id="3.2.1.14" evidence="3"/>
<dbReference type="PANTHER" id="PTHR11177">
    <property type="entry name" value="CHITINASE"/>
    <property type="match status" value="1"/>
</dbReference>
<dbReference type="InterPro" id="IPR017853">
    <property type="entry name" value="GH"/>
</dbReference>
<dbReference type="InterPro" id="IPR001223">
    <property type="entry name" value="Glyco_hydro18_cat"/>
</dbReference>
<evidence type="ECO:0000256" key="4">
    <source>
        <dbReference type="ARBA" id="ARBA00022525"/>
    </source>
</evidence>
<keyword evidence="13" id="KW-0732">Signal</keyword>
<comment type="subcellular location">
    <subcellularLocation>
        <location evidence="2">Secreted</location>
    </subcellularLocation>
</comment>
<dbReference type="PROSITE" id="PS51910">
    <property type="entry name" value="GH18_2"/>
    <property type="match status" value="1"/>
</dbReference>
<dbReference type="GO" id="GO:0006032">
    <property type="term" value="P:chitin catabolic process"/>
    <property type="evidence" value="ECO:0007669"/>
    <property type="project" value="UniProtKB-KW"/>
</dbReference>
<feature type="domain" description="GH18" evidence="14">
    <location>
        <begin position="82"/>
        <end position="298"/>
    </location>
</feature>
<evidence type="ECO:0000256" key="13">
    <source>
        <dbReference type="SAM" id="SignalP"/>
    </source>
</evidence>
<evidence type="ECO:0000259" key="14">
    <source>
        <dbReference type="PROSITE" id="PS51910"/>
    </source>
</evidence>
<dbReference type="VEuPathDB" id="FungiDB:MAPG_03802"/>
<dbReference type="SUPFAM" id="SSF51445">
    <property type="entry name" value="(Trans)glycosidases"/>
    <property type="match status" value="1"/>
</dbReference>
<name>A0A0H2TT37_MAGP6</name>
<accession>A0A0H2TT37</accession>
<evidence type="ECO:0000256" key="9">
    <source>
        <dbReference type="ARBA" id="ARBA00023326"/>
    </source>
</evidence>
<evidence type="ECO:0000256" key="3">
    <source>
        <dbReference type="ARBA" id="ARBA00012729"/>
    </source>
</evidence>
<dbReference type="InterPro" id="IPR001579">
    <property type="entry name" value="Glyco_hydro_18_chit_AS"/>
</dbReference>
<evidence type="ECO:0000256" key="12">
    <source>
        <dbReference type="SAM" id="MobiDB-lite"/>
    </source>
</evidence>
<keyword evidence="9" id="KW-0624">Polysaccharide degradation</keyword>
<dbReference type="GO" id="GO:0008061">
    <property type="term" value="F:chitin binding"/>
    <property type="evidence" value="ECO:0007669"/>
    <property type="project" value="InterPro"/>
</dbReference>
<dbReference type="EMBL" id="GL876968">
    <property type="protein sequence ID" value="KLU84766.1"/>
    <property type="molecule type" value="Genomic_DNA"/>
</dbReference>
<keyword evidence="8 10" id="KW-0326">Glycosidase</keyword>
<evidence type="ECO:0000256" key="7">
    <source>
        <dbReference type="ARBA" id="ARBA00023277"/>
    </source>
</evidence>
<feature type="non-terminal residue" evidence="15">
    <location>
        <position position="298"/>
    </location>
</feature>
<protein>
    <recommendedName>
        <fullName evidence="3">chitinase</fullName>
        <ecNumber evidence="3">3.2.1.14</ecNumber>
    </recommendedName>
</protein>
<dbReference type="SMART" id="SM00636">
    <property type="entry name" value="Glyco_18"/>
    <property type="match status" value="1"/>
</dbReference>
<dbReference type="PANTHER" id="PTHR11177:SF317">
    <property type="entry name" value="CHITINASE 12-RELATED"/>
    <property type="match status" value="1"/>
</dbReference>
<sequence>MSLVSISKSALAVLLAVSSVSACPPGSRHSQAINAVKPGSNTTGPAPATQPGSGSTAPAPATQPGSGTGPAPAGQPTFKTGMISAGYFAGFHAKRSKAFNVEQIPWSKYTDVKYSFAETASDGSLDYTGSHEEEIPKFVKAAHANGVKAQLAIGGWSGSIHWGNNVATAANRTAFVKTCLDAVKKYDLDGLDFDWEYPGRKGLSCNTVSPEDSLNFIEFLKELRKAEPKKLWLSAAVSLFPYTNKEGQRSANNELAPMAELLDYSMIMGYDVFGAWAATGGPNAPLSFACDSKRNNQG</sequence>
<dbReference type="Gene3D" id="3.20.20.80">
    <property type="entry name" value="Glycosidases"/>
    <property type="match status" value="1"/>
</dbReference>
<evidence type="ECO:0000256" key="1">
    <source>
        <dbReference type="ARBA" id="ARBA00000822"/>
    </source>
</evidence>
<dbReference type="GO" id="GO:0000272">
    <property type="term" value="P:polysaccharide catabolic process"/>
    <property type="evidence" value="ECO:0007669"/>
    <property type="project" value="UniProtKB-KW"/>
</dbReference>
<dbReference type="GO" id="GO:0008843">
    <property type="term" value="F:endochitinase activity"/>
    <property type="evidence" value="ECO:0007669"/>
    <property type="project" value="UniProtKB-EC"/>
</dbReference>
<comment type="similarity">
    <text evidence="11">Belongs to the glycosyl hydrolase 18 family.</text>
</comment>
<dbReference type="GO" id="GO:0005576">
    <property type="term" value="C:extracellular region"/>
    <property type="evidence" value="ECO:0007669"/>
    <property type="project" value="UniProtKB-SubCell"/>
</dbReference>
<keyword evidence="6" id="KW-0146">Chitin degradation</keyword>
<feature type="signal peptide" evidence="13">
    <location>
        <begin position="1"/>
        <end position="22"/>
    </location>
</feature>
<evidence type="ECO:0000256" key="8">
    <source>
        <dbReference type="ARBA" id="ARBA00023295"/>
    </source>
</evidence>
<gene>
    <name evidence="15" type="ORF">MAPG_03802</name>
</gene>
<evidence type="ECO:0000313" key="15">
    <source>
        <dbReference type="EMBL" id="KLU84766.1"/>
    </source>
</evidence>
<dbReference type="Pfam" id="PF00704">
    <property type="entry name" value="Glyco_hydro_18"/>
    <property type="match status" value="1"/>
</dbReference>
<evidence type="ECO:0000256" key="11">
    <source>
        <dbReference type="RuleBase" id="RU004453"/>
    </source>
</evidence>
<evidence type="ECO:0000256" key="6">
    <source>
        <dbReference type="ARBA" id="ARBA00023024"/>
    </source>
</evidence>
<evidence type="ECO:0000256" key="2">
    <source>
        <dbReference type="ARBA" id="ARBA00004613"/>
    </source>
</evidence>
<keyword evidence="4" id="KW-0964">Secreted</keyword>
<reference evidence="15" key="1">
    <citation type="submission" date="2010-05" db="EMBL/GenBank/DDBJ databases">
        <title>The Genome Sequence of Magnaporthe poae strain ATCC 64411.</title>
        <authorList>
            <consortium name="The Broad Institute Genome Sequencing Platform"/>
            <consortium name="Broad Institute Genome Sequencing Center for Infectious Disease"/>
            <person name="Ma L.-J."/>
            <person name="Dead R."/>
            <person name="Young S."/>
            <person name="Zeng Q."/>
            <person name="Koehrsen M."/>
            <person name="Alvarado L."/>
            <person name="Berlin A."/>
            <person name="Chapman S.B."/>
            <person name="Chen Z."/>
            <person name="Freedman E."/>
            <person name="Gellesch M."/>
            <person name="Goldberg J."/>
            <person name="Griggs A."/>
            <person name="Gujja S."/>
            <person name="Heilman E.R."/>
            <person name="Heiman D."/>
            <person name="Hepburn T."/>
            <person name="Howarth C."/>
            <person name="Jen D."/>
            <person name="Larson L."/>
            <person name="Mehta T."/>
            <person name="Neiman D."/>
            <person name="Pearson M."/>
            <person name="Roberts A."/>
            <person name="Saif S."/>
            <person name="Shea T."/>
            <person name="Shenoy N."/>
            <person name="Sisk P."/>
            <person name="Stolte C."/>
            <person name="Sykes S."/>
            <person name="Walk T."/>
            <person name="White J."/>
            <person name="Yandava C."/>
            <person name="Haas B."/>
            <person name="Nusbaum C."/>
            <person name="Birren B."/>
        </authorList>
    </citation>
    <scope>NUCLEOTIDE SEQUENCE</scope>
    <source>
        <strain evidence="15">ATCC 64411</strain>
    </source>
</reference>
<feature type="chain" id="PRO_5005202585" description="chitinase" evidence="13">
    <location>
        <begin position="23"/>
        <end position="298"/>
    </location>
</feature>
<feature type="region of interest" description="Disordered" evidence="12">
    <location>
        <begin position="22"/>
        <end position="76"/>
    </location>
</feature>
<dbReference type="InterPro" id="IPR011583">
    <property type="entry name" value="Chitinase_II/V-like_cat"/>
</dbReference>
<proteinExistence type="inferred from homology"/>
<dbReference type="PROSITE" id="PS01095">
    <property type="entry name" value="GH18_1"/>
    <property type="match status" value="1"/>
</dbReference>
<dbReference type="OrthoDB" id="76388at2759"/>
<keyword evidence="5 10" id="KW-0378">Hydrolase</keyword>
<organism evidence="15">
    <name type="scientific">Magnaporthiopsis poae (strain ATCC 64411 / 73-15)</name>
    <name type="common">Kentucky bluegrass fungus</name>
    <name type="synonym">Magnaporthe poae</name>
    <dbReference type="NCBI Taxonomy" id="644358"/>
    <lineage>
        <taxon>Eukaryota</taxon>
        <taxon>Fungi</taxon>
        <taxon>Dikarya</taxon>
        <taxon>Ascomycota</taxon>
        <taxon>Pezizomycotina</taxon>
        <taxon>Sordariomycetes</taxon>
        <taxon>Sordariomycetidae</taxon>
        <taxon>Magnaporthales</taxon>
        <taxon>Magnaporthaceae</taxon>
        <taxon>Magnaporthiopsis</taxon>
    </lineage>
</organism>
<dbReference type="InterPro" id="IPR050314">
    <property type="entry name" value="Glycosyl_Hydrlase_18"/>
</dbReference>
<reference evidence="15" key="2">
    <citation type="submission" date="2011-03" db="EMBL/GenBank/DDBJ databases">
        <title>Annotation of Magnaporthe poae ATCC 64411.</title>
        <authorList>
            <person name="Ma L.-J."/>
            <person name="Dead R."/>
            <person name="Young S.K."/>
            <person name="Zeng Q."/>
            <person name="Gargeya S."/>
            <person name="Fitzgerald M."/>
            <person name="Haas B."/>
            <person name="Abouelleil A."/>
            <person name="Alvarado L."/>
            <person name="Arachchi H.M."/>
            <person name="Berlin A."/>
            <person name="Brown A."/>
            <person name="Chapman S.B."/>
            <person name="Chen Z."/>
            <person name="Dunbar C."/>
            <person name="Freedman E."/>
            <person name="Gearin G."/>
            <person name="Gellesch M."/>
            <person name="Goldberg J."/>
            <person name="Griggs A."/>
            <person name="Gujja S."/>
            <person name="Heiman D."/>
            <person name="Howarth C."/>
            <person name="Larson L."/>
            <person name="Lui A."/>
            <person name="MacDonald P.J.P."/>
            <person name="Mehta T."/>
            <person name="Montmayeur A."/>
            <person name="Murphy C."/>
            <person name="Neiman D."/>
            <person name="Pearson M."/>
            <person name="Priest M."/>
            <person name="Roberts A."/>
            <person name="Saif S."/>
            <person name="Shea T."/>
            <person name="Shenoy N."/>
            <person name="Sisk P."/>
            <person name="Stolte C."/>
            <person name="Sykes S."/>
            <person name="Yandava C."/>
            <person name="Wortman J."/>
            <person name="Nusbaum C."/>
            <person name="Birren B."/>
        </authorList>
    </citation>
    <scope>NUCLEOTIDE SEQUENCE</scope>
    <source>
        <strain evidence="15">ATCC 64411</strain>
    </source>
</reference>
<evidence type="ECO:0000256" key="5">
    <source>
        <dbReference type="ARBA" id="ARBA00022801"/>
    </source>
</evidence>
<keyword evidence="7" id="KW-0119">Carbohydrate metabolism</keyword>
<comment type="catalytic activity">
    <reaction evidence="1">
        <text>Random endo-hydrolysis of N-acetyl-beta-D-glucosaminide (1-&gt;4)-beta-linkages in chitin and chitodextrins.</text>
        <dbReference type="EC" id="3.2.1.14"/>
    </reaction>
</comment>